<evidence type="ECO:0000313" key="1">
    <source>
        <dbReference type="EMBL" id="QHS82498.1"/>
    </source>
</evidence>
<name>A0A6C0ARZ4_9ZZZZ</name>
<accession>A0A6C0ARZ4</accession>
<sequence>MKQKGDDYKLTAVKYYLNNDDTMDNTCKIFNCKNHLYIDG</sequence>
<dbReference type="EMBL" id="MN740803">
    <property type="protein sequence ID" value="QHS82498.1"/>
    <property type="molecule type" value="Genomic_DNA"/>
</dbReference>
<organism evidence="1">
    <name type="scientific">viral metagenome</name>
    <dbReference type="NCBI Taxonomy" id="1070528"/>
    <lineage>
        <taxon>unclassified sequences</taxon>
        <taxon>metagenomes</taxon>
        <taxon>organismal metagenomes</taxon>
    </lineage>
</organism>
<reference evidence="1" key="1">
    <citation type="journal article" date="2020" name="Nature">
        <title>Giant virus diversity and host interactions through global metagenomics.</title>
        <authorList>
            <person name="Schulz F."/>
            <person name="Roux S."/>
            <person name="Paez-Espino D."/>
            <person name="Jungbluth S."/>
            <person name="Walsh D.A."/>
            <person name="Denef V.J."/>
            <person name="McMahon K.D."/>
            <person name="Konstantinidis K.T."/>
            <person name="Eloe-Fadrosh E.A."/>
            <person name="Kyrpides N.C."/>
            <person name="Woyke T."/>
        </authorList>
    </citation>
    <scope>NUCLEOTIDE SEQUENCE</scope>
    <source>
        <strain evidence="1">GVMAG-S-1101171-111</strain>
    </source>
</reference>
<dbReference type="AlphaFoldDB" id="A0A6C0ARZ4"/>
<protein>
    <submittedName>
        <fullName evidence="1">Uncharacterized protein</fullName>
    </submittedName>
</protein>
<proteinExistence type="predicted"/>